<keyword evidence="1" id="KW-0472">Membrane</keyword>
<name>A0A5J4RQN7_9ZZZZ</name>
<proteinExistence type="predicted"/>
<keyword evidence="1" id="KW-0812">Transmembrane</keyword>
<sequence>MKNSLLQYIILYALVACVALVLATLARISAASMGFDSFTAFMIFIITLGIEIIVYLSIHVILQELMLPWIGRGLSKLPYFRNRIKASSLPVVGKEEINRNQIRKEHLQAELKKWNNALTIATQYTQTTFAPYLAESDIIRLCGYIDLYAERKEFRNLSPIKVDNQLTTTDIYHFGWNIWNHCRVSKQDDMALFLKIVFAHTLRDVEIETIKKHLKDDEQKGIIKIKEDISK</sequence>
<comment type="caution">
    <text evidence="2">The sequence shown here is derived from an EMBL/GenBank/DDBJ whole genome shotgun (WGS) entry which is preliminary data.</text>
</comment>
<accession>A0A5J4RQN7</accession>
<organism evidence="2">
    <name type="scientific">termite gut metagenome</name>
    <dbReference type="NCBI Taxonomy" id="433724"/>
    <lineage>
        <taxon>unclassified sequences</taxon>
        <taxon>metagenomes</taxon>
        <taxon>organismal metagenomes</taxon>
    </lineage>
</organism>
<keyword evidence="1" id="KW-1133">Transmembrane helix</keyword>
<feature type="transmembrane region" description="Helical" evidence="1">
    <location>
        <begin position="40"/>
        <end position="62"/>
    </location>
</feature>
<dbReference type="AlphaFoldDB" id="A0A5J4RQN7"/>
<dbReference type="PROSITE" id="PS51257">
    <property type="entry name" value="PROKAR_LIPOPROTEIN"/>
    <property type="match status" value="1"/>
</dbReference>
<protein>
    <recommendedName>
        <fullName evidence="3">Mobilization protein</fullName>
    </recommendedName>
</protein>
<dbReference type="EMBL" id="SNRY01000836">
    <property type="protein sequence ID" value="KAA6336018.1"/>
    <property type="molecule type" value="Genomic_DNA"/>
</dbReference>
<evidence type="ECO:0008006" key="3">
    <source>
        <dbReference type="Google" id="ProtNLM"/>
    </source>
</evidence>
<evidence type="ECO:0000256" key="1">
    <source>
        <dbReference type="SAM" id="Phobius"/>
    </source>
</evidence>
<evidence type="ECO:0000313" key="2">
    <source>
        <dbReference type="EMBL" id="KAA6336018.1"/>
    </source>
</evidence>
<reference evidence="2" key="1">
    <citation type="submission" date="2019-03" db="EMBL/GenBank/DDBJ databases">
        <title>Single cell metagenomics reveals metabolic interactions within the superorganism composed of flagellate Streblomastix strix and complex community of Bacteroidetes bacteria on its surface.</title>
        <authorList>
            <person name="Treitli S.C."/>
            <person name="Kolisko M."/>
            <person name="Husnik F."/>
            <person name="Keeling P."/>
            <person name="Hampl V."/>
        </authorList>
    </citation>
    <scope>NUCLEOTIDE SEQUENCE</scope>
    <source>
        <strain evidence="2">STM</strain>
    </source>
</reference>
<gene>
    <name evidence="2" type="ORF">EZS27_015793</name>
</gene>